<accession>F8Q9D8</accession>
<dbReference type="EMBL" id="GL945486">
    <property type="protein sequence ID" value="EGN95193.1"/>
    <property type="molecule type" value="Genomic_DNA"/>
</dbReference>
<organism evidence="2">
    <name type="scientific">Serpula lacrymans var. lacrymans (strain S7.3)</name>
    <name type="common">Dry rot fungus</name>
    <dbReference type="NCBI Taxonomy" id="936435"/>
    <lineage>
        <taxon>Eukaryota</taxon>
        <taxon>Fungi</taxon>
        <taxon>Dikarya</taxon>
        <taxon>Basidiomycota</taxon>
        <taxon>Agaricomycotina</taxon>
        <taxon>Agaricomycetes</taxon>
        <taxon>Agaricomycetidae</taxon>
        <taxon>Boletales</taxon>
        <taxon>Coniophorineae</taxon>
        <taxon>Serpulaceae</taxon>
        <taxon>Serpula</taxon>
    </lineage>
</organism>
<gene>
    <name evidence="1" type="ORF">SERLA73DRAFT_155325</name>
</gene>
<evidence type="ECO:0000313" key="2">
    <source>
        <dbReference type="Proteomes" id="UP000008063"/>
    </source>
</evidence>
<dbReference type="InParanoid" id="F8Q9D8"/>
<sequence>MERSEAYEYYKENKVQHMDATIMLYETFEECPMFIETFAKILATWQMLGYQLQLLGKHGVNIGCARRLKRKEYCLTAAGQFRSTNKPSTGQGFTRCHFNKTTMNSALQKQLSDIVKTIRLIPFDATVEAVKNKPSDVEAKALFWQQEGLLSQEFNKAEALMPKVCEMPLYKAFMKKVEYVREMETKEDDAMVD</sequence>
<proteinExistence type="predicted"/>
<protein>
    <submittedName>
        <fullName evidence="1">Uncharacterized protein</fullName>
    </submittedName>
</protein>
<dbReference type="HOGENOM" id="CLU_1409583_0_0_1"/>
<dbReference type="AlphaFoldDB" id="F8Q9D8"/>
<keyword evidence="2" id="KW-1185">Reference proteome</keyword>
<reference evidence="2" key="1">
    <citation type="journal article" date="2011" name="Science">
        <title>The plant cell wall-decomposing machinery underlies the functional diversity of forest fungi.</title>
        <authorList>
            <person name="Eastwood D.C."/>
            <person name="Floudas D."/>
            <person name="Binder M."/>
            <person name="Majcherczyk A."/>
            <person name="Schneider P."/>
            <person name="Aerts A."/>
            <person name="Asiegbu F.O."/>
            <person name="Baker S.E."/>
            <person name="Barry K."/>
            <person name="Bendiksby M."/>
            <person name="Blumentritt M."/>
            <person name="Coutinho P.M."/>
            <person name="Cullen D."/>
            <person name="de Vries R.P."/>
            <person name="Gathman A."/>
            <person name="Goodell B."/>
            <person name="Henrissat B."/>
            <person name="Ihrmark K."/>
            <person name="Kauserud H."/>
            <person name="Kohler A."/>
            <person name="LaButti K."/>
            <person name="Lapidus A."/>
            <person name="Lavin J.L."/>
            <person name="Lee Y.-H."/>
            <person name="Lindquist E."/>
            <person name="Lilly W."/>
            <person name="Lucas S."/>
            <person name="Morin E."/>
            <person name="Murat C."/>
            <person name="Oguiza J.A."/>
            <person name="Park J."/>
            <person name="Pisabarro A.G."/>
            <person name="Riley R."/>
            <person name="Rosling A."/>
            <person name="Salamov A."/>
            <person name="Schmidt O."/>
            <person name="Schmutz J."/>
            <person name="Skrede I."/>
            <person name="Stenlid J."/>
            <person name="Wiebenga A."/>
            <person name="Xie X."/>
            <person name="Kuees U."/>
            <person name="Hibbett D.S."/>
            <person name="Hoffmeister D."/>
            <person name="Hoegberg N."/>
            <person name="Martin F."/>
            <person name="Grigoriev I.V."/>
            <person name="Watkinson S.C."/>
        </authorList>
    </citation>
    <scope>NUCLEOTIDE SEQUENCE [LARGE SCALE GENOMIC DNA]</scope>
    <source>
        <strain evidence="2">strain S7.3</strain>
    </source>
</reference>
<evidence type="ECO:0000313" key="1">
    <source>
        <dbReference type="EMBL" id="EGN95193.1"/>
    </source>
</evidence>
<dbReference type="Proteomes" id="UP000008063">
    <property type="component" value="Unassembled WGS sequence"/>
</dbReference>
<name>F8Q9D8_SERL3</name>